<proteinExistence type="predicted"/>
<dbReference type="AlphaFoldDB" id="A0A167X9Y6"/>
<evidence type="ECO:0000313" key="3">
    <source>
        <dbReference type="Proteomes" id="UP000076532"/>
    </source>
</evidence>
<dbReference type="Proteomes" id="UP000076532">
    <property type="component" value="Unassembled WGS sequence"/>
</dbReference>
<accession>A0A167X9Y6</accession>
<dbReference type="EMBL" id="KV417765">
    <property type="protein sequence ID" value="KZP06988.1"/>
    <property type="molecule type" value="Genomic_DNA"/>
</dbReference>
<evidence type="ECO:0000313" key="2">
    <source>
        <dbReference type="EMBL" id="KZP06988.1"/>
    </source>
</evidence>
<keyword evidence="3" id="KW-1185">Reference proteome</keyword>
<feature type="compositionally biased region" description="Polar residues" evidence="1">
    <location>
        <begin position="1"/>
        <end position="11"/>
    </location>
</feature>
<protein>
    <submittedName>
        <fullName evidence="2">Uncharacterized protein</fullName>
    </submittedName>
</protein>
<evidence type="ECO:0000256" key="1">
    <source>
        <dbReference type="SAM" id="MobiDB-lite"/>
    </source>
</evidence>
<name>A0A167X9Y6_9AGAM</name>
<reference evidence="2 3" key="1">
    <citation type="journal article" date="2016" name="Mol. Biol. Evol.">
        <title>Comparative Genomics of Early-Diverging Mushroom-Forming Fungi Provides Insights into the Origins of Lignocellulose Decay Capabilities.</title>
        <authorList>
            <person name="Nagy L.G."/>
            <person name="Riley R."/>
            <person name="Tritt A."/>
            <person name="Adam C."/>
            <person name="Daum C."/>
            <person name="Floudas D."/>
            <person name="Sun H."/>
            <person name="Yadav J.S."/>
            <person name="Pangilinan J."/>
            <person name="Larsson K.H."/>
            <person name="Matsuura K."/>
            <person name="Barry K."/>
            <person name="Labutti K."/>
            <person name="Kuo R."/>
            <person name="Ohm R.A."/>
            <person name="Bhattacharya S.S."/>
            <person name="Shirouzu T."/>
            <person name="Yoshinaga Y."/>
            <person name="Martin F.M."/>
            <person name="Grigoriev I.V."/>
            <person name="Hibbett D.S."/>
        </authorList>
    </citation>
    <scope>NUCLEOTIDE SEQUENCE [LARGE SCALE GENOMIC DNA]</scope>
    <source>
        <strain evidence="2 3">CBS 109695</strain>
    </source>
</reference>
<sequence length="392" mass="43304">MSSASTDNAFSVSVGPHLRRRRSTGNFCEAPGHRRSDSDSSNTPRFEAAVEDLIGTLSGIQAGELHELPDEDVTVIEGIVERSKQAAIWTAERKKKDPCRTVQSVMFSTTAMQHLKVAGMVPKERLTSDLFKEKMQKSWLVNVKDPGIHAGNLLRIEKNDYSDVIGKIDMIHEIANDIPEASARLIIDQWILTLMFLCGSMRIAVQLFPELVISRSSAEGAVVVRGESTDTRFTGRTDYVTWTVQLAQATSIAESIENINTVKNFEAILAIRARLNKTANANNALLCLLEAKNLHENLMDHLAQVAAQSLAAVSFKCPGRVSAIAFILANGKQWLFGVVRVTSSKDSPKEVKECFHTPVLSFEKGEHILLMNALYVWTNRSATELVNILSDL</sequence>
<organism evidence="2 3">
    <name type="scientific">Athelia psychrophila</name>
    <dbReference type="NCBI Taxonomy" id="1759441"/>
    <lineage>
        <taxon>Eukaryota</taxon>
        <taxon>Fungi</taxon>
        <taxon>Dikarya</taxon>
        <taxon>Basidiomycota</taxon>
        <taxon>Agaricomycotina</taxon>
        <taxon>Agaricomycetes</taxon>
        <taxon>Agaricomycetidae</taxon>
        <taxon>Atheliales</taxon>
        <taxon>Atheliaceae</taxon>
        <taxon>Athelia</taxon>
    </lineage>
</organism>
<gene>
    <name evidence="2" type="ORF">FIBSPDRAFT_1053223</name>
</gene>
<feature type="region of interest" description="Disordered" evidence="1">
    <location>
        <begin position="1"/>
        <end position="44"/>
    </location>
</feature>